<accession>W1NVS5</accession>
<dbReference type="Gramene" id="ERN01732">
    <property type="protein sequence ID" value="ERN01732"/>
    <property type="gene ID" value="AMTR_s00097p00066370"/>
</dbReference>
<organism evidence="1 2">
    <name type="scientific">Amborella trichopoda</name>
    <dbReference type="NCBI Taxonomy" id="13333"/>
    <lineage>
        <taxon>Eukaryota</taxon>
        <taxon>Viridiplantae</taxon>
        <taxon>Streptophyta</taxon>
        <taxon>Embryophyta</taxon>
        <taxon>Tracheophyta</taxon>
        <taxon>Spermatophyta</taxon>
        <taxon>Magnoliopsida</taxon>
        <taxon>Amborellales</taxon>
        <taxon>Amborellaceae</taxon>
        <taxon>Amborella</taxon>
    </lineage>
</organism>
<evidence type="ECO:0000313" key="1">
    <source>
        <dbReference type="EMBL" id="ERN01732.1"/>
    </source>
</evidence>
<feature type="non-terminal residue" evidence="1">
    <location>
        <position position="1"/>
    </location>
</feature>
<gene>
    <name evidence="1" type="ORF">AMTR_s00097p00066370</name>
</gene>
<dbReference type="HOGENOM" id="CLU_1791795_0_0_1"/>
<protein>
    <submittedName>
        <fullName evidence="1">Uncharacterized protein</fullName>
    </submittedName>
</protein>
<evidence type="ECO:0000313" key="2">
    <source>
        <dbReference type="Proteomes" id="UP000017836"/>
    </source>
</evidence>
<reference evidence="2" key="1">
    <citation type="journal article" date="2013" name="Science">
        <title>The Amborella genome and the evolution of flowering plants.</title>
        <authorList>
            <consortium name="Amborella Genome Project"/>
        </authorList>
    </citation>
    <scope>NUCLEOTIDE SEQUENCE [LARGE SCALE GENOMIC DNA]</scope>
</reference>
<name>W1NVS5_AMBTC</name>
<keyword evidence="2" id="KW-1185">Reference proteome</keyword>
<dbReference type="EMBL" id="KI394743">
    <property type="protein sequence ID" value="ERN01732.1"/>
    <property type="molecule type" value="Genomic_DNA"/>
</dbReference>
<dbReference type="Proteomes" id="UP000017836">
    <property type="component" value="Unassembled WGS sequence"/>
</dbReference>
<proteinExistence type="predicted"/>
<sequence>TIAISVFTFTIPPHAQVLIRLTQKSFKSISSTAKSVLSNIELVGAPSPKSLPLQNQIWTVHWDGWMIQVLSSYKSNPIWRRLICRLSGAIVGYSPNQKSWMTSGAPIFGGLRAPPKPFHIVYTQTRMQLSMVFTHIETIGMLIAV</sequence>
<dbReference type="AlphaFoldDB" id="W1NVS5"/>